<comment type="caution">
    <text evidence="2">The sequence shown here is derived from an EMBL/GenBank/DDBJ whole genome shotgun (WGS) entry which is preliminary data.</text>
</comment>
<proteinExistence type="predicted"/>
<feature type="transmembrane region" description="Helical" evidence="1">
    <location>
        <begin position="20"/>
        <end position="49"/>
    </location>
</feature>
<dbReference type="GO" id="GO:0043709">
    <property type="term" value="P:cell adhesion involved in single-species biofilm formation"/>
    <property type="evidence" value="ECO:0007669"/>
    <property type="project" value="InterPro"/>
</dbReference>
<sequence>MKKKSLIIDLRNQMPWHKRYVSHTTTAMLWAVWLLLWRPLMLIVGIIGVQKPQLLQHFIDVSATIVENGFVALIGCAISLWLWSNYASTKSIKSAEQKDIEDYAAYFSMPIEDLEQSRHDKIVTVHHNAEGQIIRIDSDLH</sequence>
<dbReference type="NCBIfam" id="TIGR03940">
    <property type="entry name" value="PGA_PgaD"/>
    <property type="match status" value="1"/>
</dbReference>
<dbReference type="Pfam" id="PF13994">
    <property type="entry name" value="PgaD"/>
    <property type="match status" value="1"/>
</dbReference>
<keyword evidence="1" id="KW-1133">Transmembrane helix</keyword>
<organism evidence="2 3">
    <name type="scientific">Acinetobacter calcoaceticus</name>
    <dbReference type="NCBI Taxonomy" id="471"/>
    <lineage>
        <taxon>Bacteria</taxon>
        <taxon>Pseudomonadati</taxon>
        <taxon>Pseudomonadota</taxon>
        <taxon>Gammaproteobacteria</taxon>
        <taxon>Moraxellales</taxon>
        <taxon>Moraxellaceae</taxon>
        <taxon>Acinetobacter</taxon>
        <taxon>Acinetobacter calcoaceticus/baumannii complex</taxon>
    </lineage>
</organism>
<accession>A0A4V2R0S5</accession>
<dbReference type="Proteomes" id="UP000294963">
    <property type="component" value="Unassembled WGS sequence"/>
</dbReference>
<keyword evidence="1" id="KW-0812">Transmembrane</keyword>
<dbReference type="OrthoDB" id="6691414at2"/>
<evidence type="ECO:0000256" key="1">
    <source>
        <dbReference type="SAM" id="Phobius"/>
    </source>
</evidence>
<reference evidence="2 3" key="1">
    <citation type="submission" date="2019-03" db="EMBL/GenBank/DDBJ databases">
        <title>Genomic analyses of the natural microbiome of Caenorhabditis elegans.</title>
        <authorList>
            <person name="Samuel B."/>
        </authorList>
    </citation>
    <scope>NUCLEOTIDE SEQUENCE [LARGE SCALE GENOMIC DNA]</scope>
    <source>
        <strain evidence="2 3">JUb89</strain>
    </source>
</reference>
<dbReference type="AlphaFoldDB" id="A0A4V2R0S5"/>
<keyword evidence="3" id="KW-1185">Reference proteome</keyword>
<dbReference type="EMBL" id="SLVJ01000014">
    <property type="protein sequence ID" value="TCM65798.1"/>
    <property type="molecule type" value="Genomic_DNA"/>
</dbReference>
<evidence type="ECO:0000313" key="3">
    <source>
        <dbReference type="Proteomes" id="UP000294963"/>
    </source>
</evidence>
<keyword evidence="1" id="KW-0472">Membrane</keyword>
<gene>
    <name evidence="2" type="ORF">EC844_11435</name>
</gene>
<protein>
    <submittedName>
        <fullName evidence="2">Poly-beta-1,6-N-acetyl-D-glucosamine biosynthesis protein PgaD</fullName>
    </submittedName>
</protein>
<evidence type="ECO:0000313" key="2">
    <source>
        <dbReference type="EMBL" id="TCM65798.1"/>
    </source>
</evidence>
<feature type="transmembrane region" description="Helical" evidence="1">
    <location>
        <begin position="61"/>
        <end position="83"/>
    </location>
</feature>
<name>A0A4V2R0S5_ACICA</name>
<dbReference type="InterPro" id="IPR023829">
    <property type="entry name" value="PGA_PgaD"/>
</dbReference>